<evidence type="ECO:0000313" key="2">
    <source>
        <dbReference type="Proteomes" id="UP000681967"/>
    </source>
</evidence>
<dbReference type="InterPro" id="IPR036380">
    <property type="entry name" value="Isochorismatase-like_sf"/>
</dbReference>
<dbReference type="SUPFAM" id="SSF52499">
    <property type="entry name" value="Isochorismatase-like hydrolases"/>
    <property type="match status" value="1"/>
</dbReference>
<proteinExistence type="predicted"/>
<evidence type="ECO:0000313" key="1">
    <source>
        <dbReference type="EMBL" id="CAF5180467.1"/>
    </source>
</evidence>
<organism evidence="1 2">
    <name type="scientific">Rotaria magnacalcarata</name>
    <dbReference type="NCBI Taxonomy" id="392030"/>
    <lineage>
        <taxon>Eukaryota</taxon>
        <taxon>Metazoa</taxon>
        <taxon>Spiralia</taxon>
        <taxon>Gnathifera</taxon>
        <taxon>Rotifera</taxon>
        <taxon>Eurotatoria</taxon>
        <taxon>Bdelloidea</taxon>
        <taxon>Philodinida</taxon>
        <taxon>Philodinidae</taxon>
        <taxon>Rotaria</taxon>
    </lineage>
</organism>
<dbReference type="AlphaFoldDB" id="A0A8S3HGD1"/>
<protein>
    <submittedName>
        <fullName evidence="1">Uncharacterized protein</fullName>
    </submittedName>
</protein>
<reference evidence="1" key="1">
    <citation type="submission" date="2021-02" db="EMBL/GenBank/DDBJ databases">
        <authorList>
            <person name="Nowell W R."/>
        </authorList>
    </citation>
    <scope>NUCLEOTIDE SEQUENCE</scope>
</reference>
<sequence>SSDVKFYSGIEPKPGEIQFEKYRISAAYNSELLTLLDSDCIKQ</sequence>
<feature type="non-terminal residue" evidence="1">
    <location>
        <position position="1"/>
    </location>
</feature>
<gene>
    <name evidence="1" type="ORF">BYL167_LOCUS78881</name>
</gene>
<dbReference type="EMBL" id="CAJOBH010290423">
    <property type="protein sequence ID" value="CAF5180467.1"/>
    <property type="molecule type" value="Genomic_DNA"/>
</dbReference>
<dbReference type="Proteomes" id="UP000681967">
    <property type="component" value="Unassembled WGS sequence"/>
</dbReference>
<comment type="caution">
    <text evidence="1">The sequence shown here is derived from an EMBL/GenBank/DDBJ whole genome shotgun (WGS) entry which is preliminary data.</text>
</comment>
<name>A0A8S3HGD1_9BILA</name>
<accession>A0A8S3HGD1</accession>